<accession>A0A1I7WQT4</accession>
<protein>
    <submittedName>
        <fullName evidence="2">Helitron_like_N domain-containing protein</fullName>
    </submittedName>
</protein>
<reference evidence="2" key="1">
    <citation type="submission" date="2016-11" db="UniProtKB">
        <authorList>
            <consortium name="WormBaseParasite"/>
        </authorList>
    </citation>
    <scope>IDENTIFICATION</scope>
</reference>
<name>A0A1I7WQT4_HETBA</name>
<sequence length="104" mass="12247">MGYNVKKQCERFYALYILPMFRYIVDEIRAYEAAASCNENTARLRQVFNHHDLQQLVNSIRPNEQVSDKRTGSGRSRMVQYAQAFAPVTSRCITRVRFAQKYNF</sequence>
<keyword evidence="1" id="KW-1185">Reference proteome</keyword>
<organism evidence="1 2">
    <name type="scientific">Heterorhabditis bacteriophora</name>
    <name type="common">Entomopathogenic nematode worm</name>
    <dbReference type="NCBI Taxonomy" id="37862"/>
    <lineage>
        <taxon>Eukaryota</taxon>
        <taxon>Metazoa</taxon>
        <taxon>Ecdysozoa</taxon>
        <taxon>Nematoda</taxon>
        <taxon>Chromadorea</taxon>
        <taxon>Rhabditida</taxon>
        <taxon>Rhabditina</taxon>
        <taxon>Rhabditomorpha</taxon>
        <taxon>Strongyloidea</taxon>
        <taxon>Heterorhabditidae</taxon>
        <taxon>Heterorhabditis</taxon>
    </lineage>
</organism>
<evidence type="ECO:0000313" key="2">
    <source>
        <dbReference type="WBParaSite" id="Hba_07511"/>
    </source>
</evidence>
<evidence type="ECO:0000313" key="1">
    <source>
        <dbReference type="Proteomes" id="UP000095283"/>
    </source>
</evidence>
<dbReference type="AlphaFoldDB" id="A0A1I7WQT4"/>
<proteinExistence type="predicted"/>
<dbReference type="Proteomes" id="UP000095283">
    <property type="component" value="Unplaced"/>
</dbReference>
<dbReference type="WBParaSite" id="Hba_07511">
    <property type="protein sequence ID" value="Hba_07511"/>
    <property type="gene ID" value="Hba_07511"/>
</dbReference>